<evidence type="ECO:0000313" key="2">
    <source>
        <dbReference type="Proteomes" id="UP000077755"/>
    </source>
</evidence>
<dbReference type="Proteomes" id="UP000077755">
    <property type="component" value="Chromosome 2"/>
</dbReference>
<dbReference type="EMBL" id="CP093344">
    <property type="protein sequence ID" value="WOG88402.1"/>
    <property type="molecule type" value="Genomic_DNA"/>
</dbReference>
<keyword evidence="2" id="KW-1185">Reference proteome</keyword>
<dbReference type="AlphaFoldDB" id="A0A161X4Q8"/>
<proteinExistence type="predicted"/>
<evidence type="ECO:0000313" key="1">
    <source>
        <dbReference type="EMBL" id="WOG88402.1"/>
    </source>
</evidence>
<protein>
    <submittedName>
        <fullName evidence="1">Uncharacterized protein</fullName>
    </submittedName>
</protein>
<accession>A0A161X4Q8</accession>
<reference evidence="1" key="2">
    <citation type="submission" date="2022-03" db="EMBL/GenBank/DDBJ databases">
        <title>Draft title - Genomic analysis of global carrot germplasm unveils the trajectory of domestication and the origin of high carotenoid orange carrot.</title>
        <authorList>
            <person name="Iorizzo M."/>
            <person name="Ellison S."/>
            <person name="Senalik D."/>
            <person name="Macko-Podgorni A."/>
            <person name="Grzebelus D."/>
            <person name="Bostan H."/>
            <person name="Rolling W."/>
            <person name="Curaba J."/>
            <person name="Simon P."/>
        </authorList>
    </citation>
    <scope>NUCLEOTIDE SEQUENCE</scope>
    <source>
        <tissue evidence="1">Leaf</tissue>
    </source>
</reference>
<gene>
    <name evidence="1" type="ORF">DCAR_0207637</name>
</gene>
<dbReference type="Gramene" id="KZN05945">
    <property type="protein sequence ID" value="KZN05945"/>
    <property type="gene ID" value="DCAR_006782"/>
</dbReference>
<name>A0A161X4Q8_DAUCS</name>
<organism evidence="1 2">
    <name type="scientific">Daucus carota subsp. sativus</name>
    <name type="common">Carrot</name>
    <dbReference type="NCBI Taxonomy" id="79200"/>
    <lineage>
        <taxon>Eukaryota</taxon>
        <taxon>Viridiplantae</taxon>
        <taxon>Streptophyta</taxon>
        <taxon>Embryophyta</taxon>
        <taxon>Tracheophyta</taxon>
        <taxon>Spermatophyta</taxon>
        <taxon>Magnoliopsida</taxon>
        <taxon>eudicotyledons</taxon>
        <taxon>Gunneridae</taxon>
        <taxon>Pentapetalae</taxon>
        <taxon>asterids</taxon>
        <taxon>campanulids</taxon>
        <taxon>Apiales</taxon>
        <taxon>Apiaceae</taxon>
        <taxon>Apioideae</taxon>
        <taxon>Scandiceae</taxon>
        <taxon>Daucinae</taxon>
        <taxon>Daucus</taxon>
        <taxon>Daucus sect. Daucus</taxon>
    </lineage>
</organism>
<sequence length="61" mass="6988">MIMLALNRGKERSLREYEEFAKNLDLKLQKQLQRLCSSVLGLSKKAICKPIITPPMSVIEN</sequence>
<reference evidence="1" key="1">
    <citation type="journal article" date="2016" name="Nat. Genet.">
        <title>A high-quality carrot genome assembly provides new insights into carotenoid accumulation and asterid genome evolution.</title>
        <authorList>
            <person name="Iorizzo M."/>
            <person name="Ellison S."/>
            <person name="Senalik D."/>
            <person name="Zeng P."/>
            <person name="Satapoomin P."/>
            <person name="Huang J."/>
            <person name="Bowman M."/>
            <person name="Iovene M."/>
            <person name="Sanseverino W."/>
            <person name="Cavagnaro P."/>
            <person name="Yildiz M."/>
            <person name="Macko-Podgorni A."/>
            <person name="Moranska E."/>
            <person name="Grzebelus E."/>
            <person name="Grzebelus D."/>
            <person name="Ashrafi H."/>
            <person name="Zheng Z."/>
            <person name="Cheng S."/>
            <person name="Spooner D."/>
            <person name="Van Deynze A."/>
            <person name="Simon P."/>
        </authorList>
    </citation>
    <scope>NUCLEOTIDE SEQUENCE</scope>
    <source>
        <tissue evidence="1">Leaf</tissue>
    </source>
</reference>